<organism evidence="2 3">
    <name type="scientific">Salix suchowensis</name>
    <dbReference type="NCBI Taxonomy" id="1278906"/>
    <lineage>
        <taxon>Eukaryota</taxon>
        <taxon>Viridiplantae</taxon>
        <taxon>Streptophyta</taxon>
        <taxon>Embryophyta</taxon>
        <taxon>Tracheophyta</taxon>
        <taxon>Spermatophyta</taxon>
        <taxon>Magnoliopsida</taxon>
        <taxon>eudicotyledons</taxon>
        <taxon>Gunneridae</taxon>
        <taxon>Pentapetalae</taxon>
        <taxon>rosids</taxon>
        <taxon>fabids</taxon>
        <taxon>Malpighiales</taxon>
        <taxon>Salicaceae</taxon>
        <taxon>Saliceae</taxon>
        <taxon>Salix</taxon>
    </lineage>
</organism>
<reference evidence="2" key="2">
    <citation type="journal article" date="2023" name="Int. J. Mol. Sci.">
        <title>De Novo Assembly and Annotation of 11 Diverse Shrub Willow (Salix) Genomes Reveals Novel Gene Organization in Sex-Linked Regions.</title>
        <authorList>
            <person name="Hyden B."/>
            <person name="Feng K."/>
            <person name="Yates T.B."/>
            <person name="Jawdy S."/>
            <person name="Cereghino C."/>
            <person name="Smart L.B."/>
            <person name="Muchero W."/>
        </authorList>
    </citation>
    <scope>NUCLEOTIDE SEQUENCE</scope>
    <source>
        <tissue evidence="2">Shoot tip</tissue>
    </source>
</reference>
<keyword evidence="1" id="KW-0472">Membrane</keyword>
<dbReference type="Proteomes" id="UP001141253">
    <property type="component" value="Chromosome 16"/>
</dbReference>
<dbReference type="InterPro" id="IPR027443">
    <property type="entry name" value="IPNS-like_sf"/>
</dbReference>
<protein>
    <submittedName>
        <fullName evidence="2">Uncharacterized protein</fullName>
    </submittedName>
</protein>
<dbReference type="Gene3D" id="2.60.120.330">
    <property type="entry name" value="B-lactam Antibiotic, Isopenicillin N Synthase, Chain"/>
    <property type="match status" value="1"/>
</dbReference>
<proteinExistence type="predicted"/>
<accession>A0ABQ8ZJ29</accession>
<name>A0ABQ8ZJ29_9ROSI</name>
<dbReference type="SUPFAM" id="SSF51197">
    <property type="entry name" value="Clavaminate synthase-like"/>
    <property type="match status" value="1"/>
</dbReference>
<feature type="transmembrane region" description="Helical" evidence="1">
    <location>
        <begin position="83"/>
        <end position="104"/>
    </location>
</feature>
<evidence type="ECO:0000313" key="3">
    <source>
        <dbReference type="Proteomes" id="UP001141253"/>
    </source>
</evidence>
<evidence type="ECO:0000256" key="1">
    <source>
        <dbReference type="SAM" id="Phobius"/>
    </source>
</evidence>
<comment type="caution">
    <text evidence="2">The sequence shown here is derived from an EMBL/GenBank/DDBJ whole genome shotgun (WGS) entry which is preliminary data.</text>
</comment>
<reference evidence="2" key="1">
    <citation type="submission" date="2022-10" db="EMBL/GenBank/DDBJ databases">
        <authorList>
            <person name="Hyden B.L."/>
            <person name="Feng K."/>
            <person name="Yates T."/>
            <person name="Jawdy S."/>
            <person name="Smart L.B."/>
            <person name="Muchero W."/>
        </authorList>
    </citation>
    <scope>NUCLEOTIDE SEQUENCE</scope>
    <source>
        <tissue evidence="2">Shoot tip</tissue>
    </source>
</reference>
<keyword evidence="3" id="KW-1185">Reference proteome</keyword>
<keyword evidence="1" id="KW-1133">Transmembrane helix</keyword>
<gene>
    <name evidence="2" type="ORF">OIU77_016085</name>
</gene>
<keyword evidence="1" id="KW-0812">Transmembrane</keyword>
<dbReference type="EMBL" id="JAPFFI010000027">
    <property type="protein sequence ID" value="KAJ6301905.1"/>
    <property type="molecule type" value="Genomic_DNA"/>
</dbReference>
<evidence type="ECO:0000313" key="2">
    <source>
        <dbReference type="EMBL" id="KAJ6301905.1"/>
    </source>
</evidence>
<sequence length="109" mass="12085">MAMAMASSKSDGLDSVISVLELIKEPMISVPQNYVQIDQQNPAFPVCSDHPLPTLPTVDFKLLVSVDTSDSELEKMHSSCKEWGFFQVLISSSLSSFIIIWIMAAHNIR</sequence>